<dbReference type="EMBL" id="GGEC01065775">
    <property type="protein sequence ID" value="MBX46259.1"/>
    <property type="molecule type" value="Transcribed_RNA"/>
</dbReference>
<sequence>MIVCQNFLLP</sequence>
<accession>A0A2P2NUZ3</accession>
<evidence type="ECO:0000313" key="1">
    <source>
        <dbReference type="EMBL" id="MBX46259.1"/>
    </source>
</evidence>
<reference evidence="1" key="1">
    <citation type="submission" date="2018-02" db="EMBL/GenBank/DDBJ databases">
        <title>Rhizophora mucronata_Transcriptome.</title>
        <authorList>
            <person name="Meera S.P."/>
            <person name="Sreeshan A."/>
            <person name="Augustine A."/>
        </authorList>
    </citation>
    <scope>NUCLEOTIDE SEQUENCE</scope>
    <source>
        <tissue evidence="1">Leaf</tissue>
    </source>
</reference>
<protein>
    <submittedName>
        <fullName evidence="1">Uncharacterized protein</fullName>
    </submittedName>
</protein>
<organism evidence="1">
    <name type="scientific">Rhizophora mucronata</name>
    <name type="common">Asiatic mangrove</name>
    <dbReference type="NCBI Taxonomy" id="61149"/>
    <lineage>
        <taxon>Eukaryota</taxon>
        <taxon>Viridiplantae</taxon>
        <taxon>Streptophyta</taxon>
        <taxon>Embryophyta</taxon>
        <taxon>Tracheophyta</taxon>
        <taxon>Spermatophyta</taxon>
        <taxon>Magnoliopsida</taxon>
        <taxon>eudicotyledons</taxon>
        <taxon>Gunneridae</taxon>
        <taxon>Pentapetalae</taxon>
        <taxon>rosids</taxon>
        <taxon>fabids</taxon>
        <taxon>Malpighiales</taxon>
        <taxon>Rhizophoraceae</taxon>
        <taxon>Rhizophora</taxon>
    </lineage>
</organism>
<proteinExistence type="predicted"/>
<name>A0A2P2NUZ3_RHIMU</name>